<feature type="compositionally biased region" description="Gly residues" evidence="1">
    <location>
        <begin position="34"/>
        <end position="63"/>
    </location>
</feature>
<evidence type="ECO:0000313" key="2">
    <source>
        <dbReference type="EMBL" id="SPD28008.1"/>
    </source>
</evidence>
<dbReference type="EMBL" id="OIVN01006216">
    <property type="protein sequence ID" value="SPD28008.1"/>
    <property type="molecule type" value="Genomic_DNA"/>
</dbReference>
<evidence type="ECO:0000256" key="1">
    <source>
        <dbReference type="SAM" id="MobiDB-lite"/>
    </source>
</evidence>
<name>A0A2N9IU07_FAGSY</name>
<gene>
    <name evidence="2" type="ORF">FSB_LOCUS55890</name>
</gene>
<proteinExistence type="predicted"/>
<organism evidence="2">
    <name type="scientific">Fagus sylvatica</name>
    <name type="common">Beechnut</name>
    <dbReference type="NCBI Taxonomy" id="28930"/>
    <lineage>
        <taxon>Eukaryota</taxon>
        <taxon>Viridiplantae</taxon>
        <taxon>Streptophyta</taxon>
        <taxon>Embryophyta</taxon>
        <taxon>Tracheophyta</taxon>
        <taxon>Spermatophyta</taxon>
        <taxon>Magnoliopsida</taxon>
        <taxon>eudicotyledons</taxon>
        <taxon>Gunneridae</taxon>
        <taxon>Pentapetalae</taxon>
        <taxon>rosids</taxon>
        <taxon>fabids</taxon>
        <taxon>Fagales</taxon>
        <taxon>Fagaceae</taxon>
        <taxon>Fagus</taxon>
    </lineage>
</organism>
<feature type="region of interest" description="Disordered" evidence="1">
    <location>
        <begin position="1"/>
        <end position="63"/>
    </location>
</feature>
<accession>A0A2N9IU07</accession>
<reference evidence="2" key="1">
    <citation type="submission" date="2018-02" db="EMBL/GenBank/DDBJ databases">
        <authorList>
            <person name="Cohen D.B."/>
            <person name="Kent A.D."/>
        </authorList>
    </citation>
    <scope>NUCLEOTIDE SEQUENCE</scope>
</reference>
<dbReference type="AlphaFoldDB" id="A0A2N9IU07"/>
<sequence>MPPKKSTKQNSVANSHVEVESLGHSHAMGKTHAQGGGQTLGGENRLGGGQALGGGQVLGGGEIPIGGPQQMALMFKMIKGMQQNQVELAESLRQLREANGNKEDH</sequence>
<protein>
    <submittedName>
        <fullName evidence="2">Uncharacterized protein</fullName>
    </submittedName>
</protein>